<organism evidence="2 3">
    <name type="scientific">Glaciimonas soli</name>
    <dbReference type="NCBI Taxonomy" id="2590999"/>
    <lineage>
        <taxon>Bacteria</taxon>
        <taxon>Pseudomonadati</taxon>
        <taxon>Pseudomonadota</taxon>
        <taxon>Betaproteobacteria</taxon>
        <taxon>Burkholderiales</taxon>
        <taxon>Oxalobacteraceae</taxon>
        <taxon>Glaciimonas</taxon>
    </lineage>
</organism>
<protein>
    <submittedName>
        <fullName evidence="2">Uncharacterized protein</fullName>
    </submittedName>
</protein>
<dbReference type="AlphaFoldDB" id="A0A843YS15"/>
<reference evidence="2 3" key="1">
    <citation type="submission" date="2019-10" db="EMBL/GenBank/DDBJ databases">
        <title>Glaciimonas soli sp. nov., a psychrophilic bacterium isolated from the forest soil of a high elevation mountain in Taiwan.</title>
        <authorList>
            <person name="Wang L.-T."/>
            <person name="Shieh W.Y."/>
        </authorList>
    </citation>
    <scope>NUCLEOTIDE SEQUENCE [LARGE SCALE GENOMIC DNA]</scope>
    <source>
        <strain evidence="2 3">GS1</strain>
    </source>
</reference>
<keyword evidence="1" id="KW-0472">Membrane</keyword>
<comment type="caution">
    <text evidence="2">The sequence shown here is derived from an EMBL/GenBank/DDBJ whole genome shotgun (WGS) entry which is preliminary data.</text>
</comment>
<name>A0A843YS15_9BURK</name>
<dbReference type="Proteomes" id="UP000451565">
    <property type="component" value="Unassembled WGS sequence"/>
</dbReference>
<gene>
    <name evidence="2" type="ORF">GEV47_16895</name>
</gene>
<sequence length="97" mass="11585">MKKRYFTLALFQLLLIVLAAILRRYSWAEIDSQAEDGMGAYSLTMKFSMYMLFAWLATIFISMVFAIKDTKNRAMIILFLVLLLPFFEFWGWFFYSF</sequence>
<dbReference type="RefSeq" id="WP_153235991.1">
    <property type="nucleotide sequence ID" value="NZ_WINI01000009.1"/>
</dbReference>
<feature type="transmembrane region" description="Helical" evidence="1">
    <location>
        <begin position="47"/>
        <end position="67"/>
    </location>
</feature>
<dbReference type="EMBL" id="WINI01000009">
    <property type="protein sequence ID" value="MQR02355.1"/>
    <property type="molecule type" value="Genomic_DNA"/>
</dbReference>
<accession>A0A843YS15</accession>
<evidence type="ECO:0000313" key="3">
    <source>
        <dbReference type="Proteomes" id="UP000451565"/>
    </source>
</evidence>
<keyword evidence="1" id="KW-0812">Transmembrane</keyword>
<evidence type="ECO:0000313" key="2">
    <source>
        <dbReference type="EMBL" id="MQR02355.1"/>
    </source>
</evidence>
<proteinExistence type="predicted"/>
<evidence type="ECO:0000256" key="1">
    <source>
        <dbReference type="SAM" id="Phobius"/>
    </source>
</evidence>
<feature type="transmembrane region" description="Helical" evidence="1">
    <location>
        <begin position="74"/>
        <end position="95"/>
    </location>
</feature>
<keyword evidence="1" id="KW-1133">Transmembrane helix</keyword>
<keyword evidence="3" id="KW-1185">Reference proteome</keyword>